<gene>
    <name evidence="1" type="ORF">COT79_03510</name>
</gene>
<reference evidence="2" key="1">
    <citation type="submission" date="2017-09" db="EMBL/GenBank/DDBJ databases">
        <title>Depth-based differentiation of microbial function through sediment-hosted aquifers and enrichment of novel symbionts in the deep terrestrial subsurface.</title>
        <authorList>
            <person name="Probst A.J."/>
            <person name="Ladd B."/>
            <person name="Jarett J.K."/>
            <person name="Geller-Mcgrath D.E."/>
            <person name="Sieber C.M.K."/>
            <person name="Emerson J.B."/>
            <person name="Anantharaman K."/>
            <person name="Thomas B.C."/>
            <person name="Malmstrom R."/>
            <person name="Stieglmeier M."/>
            <person name="Klingl A."/>
            <person name="Woyke T."/>
            <person name="Ryan C.M."/>
            <person name="Banfield J.F."/>
        </authorList>
    </citation>
    <scope>NUCLEOTIDE SEQUENCE [LARGE SCALE GENOMIC DNA]</scope>
</reference>
<protein>
    <submittedName>
        <fullName evidence="1">Uncharacterized protein</fullName>
    </submittedName>
</protein>
<comment type="caution">
    <text evidence="1">The sequence shown here is derived from an EMBL/GenBank/DDBJ whole genome shotgun (WGS) entry which is preliminary data.</text>
</comment>
<dbReference type="Proteomes" id="UP000231162">
    <property type="component" value="Unassembled WGS sequence"/>
</dbReference>
<organism evidence="1 2">
    <name type="scientific">Candidatus Berkelbacteria bacterium CG10_big_fil_rev_8_21_14_0_10_43_14</name>
    <dbReference type="NCBI Taxonomy" id="1974515"/>
    <lineage>
        <taxon>Bacteria</taxon>
        <taxon>Candidatus Berkelbacteria</taxon>
    </lineage>
</organism>
<accession>A0A2M6R7Y3</accession>
<name>A0A2M6R7Y3_9BACT</name>
<dbReference type="AlphaFoldDB" id="A0A2M6R7Y3"/>
<sequence length="112" mass="13361">MKTGIGNPELNICIDIIVKKCYNIPMTKAQEYIKNHPYLIWWVKKYDQLDNEAIVEAILNYGDWDDVEFIIKTLGMKKVATIFRAQTDPGRMRCNYYKLTKNYFTLYFNRYA</sequence>
<evidence type="ECO:0000313" key="2">
    <source>
        <dbReference type="Proteomes" id="UP000231162"/>
    </source>
</evidence>
<proteinExistence type="predicted"/>
<evidence type="ECO:0000313" key="1">
    <source>
        <dbReference type="EMBL" id="PIS06643.1"/>
    </source>
</evidence>
<dbReference type="EMBL" id="PEZX01000044">
    <property type="protein sequence ID" value="PIS06643.1"/>
    <property type="molecule type" value="Genomic_DNA"/>
</dbReference>